<feature type="transmembrane region" description="Helical" evidence="2">
    <location>
        <begin position="50"/>
        <end position="70"/>
    </location>
</feature>
<reference evidence="3 4" key="1">
    <citation type="submission" date="2016-01" db="EMBL/GenBank/DDBJ databases">
        <title>Use of Whole Genome Sequencing to ascertain that Brevibacterium massiliense (Roux, Raoult 2009) is a later heterotypic synonym of Brevibacterium ravenspurgense (Mages 2008).</title>
        <authorList>
            <person name="Bernier A.-M."/>
            <person name="Burdz T."/>
            <person name="Huynh C."/>
            <person name="Pachecho A.L."/>
            <person name="Wiebe D."/>
            <person name="Bonner C."/>
            <person name="Bernard K."/>
        </authorList>
    </citation>
    <scope>NUCLEOTIDE SEQUENCE [LARGE SCALE GENOMIC DNA]</scope>
    <source>
        <strain evidence="3 4">CCUG56047</strain>
    </source>
</reference>
<dbReference type="RefSeq" id="WP_062021313.1">
    <property type="nucleotide sequence ID" value="NZ_LQQC01000010.1"/>
</dbReference>
<proteinExistence type="predicted"/>
<keyword evidence="2" id="KW-0812">Transmembrane</keyword>
<dbReference type="AlphaFoldDB" id="A0A150H932"/>
<dbReference type="EMBL" id="LQQC01000010">
    <property type="protein sequence ID" value="KXZ58160.1"/>
    <property type="molecule type" value="Genomic_DNA"/>
</dbReference>
<evidence type="ECO:0000313" key="3">
    <source>
        <dbReference type="EMBL" id="KXZ58160.1"/>
    </source>
</evidence>
<sequence>MKSRPAVSITSASESHEADLNARTRKYLILMAIRMVCFVGAVFAHGWFRWALVAGAVVLPWIAVLIANAVKSRYQQTDAEPSVPTAASLGSPGERSQPDHSDVDVPIIIDGEIVEGDDD</sequence>
<dbReference type="Proteomes" id="UP000243589">
    <property type="component" value="Unassembled WGS sequence"/>
</dbReference>
<evidence type="ECO:0000256" key="2">
    <source>
        <dbReference type="SAM" id="Phobius"/>
    </source>
</evidence>
<dbReference type="PATRIC" id="fig|479117.4.peg.1193"/>
<name>A0A150H932_9MICO</name>
<dbReference type="InterPro" id="IPR021449">
    <property type="entry name" value="DUF3099"/>
</dbReference>
<organism evidence="3 4">
    <name type="scientific">Brevibacterium ravenspurgense</name>
    <dbReference type="NCBI Taxonomy" id="479117"/>
    <lineage>
        <taxon>Bacteria</taxon>
        <taxon>Bacillati</taxon>
        <taxon>Actinomycetota</taxon>
        <taxon>Actinomycetes</taxon>
        <taxon>Micrococcales</taxon>
        <taxon>Brevibacteriaceae</taxon>
        <taxon>Brevibacterium</taxon>
    </lineage>
</organism>
<feature type="region of interest" description="Disordered" evidence="1">
    <location>
        <begin position="75"/>
        <end position="119"/>
    </location>
</feature>
<feature type="transmembrane region" description="Helical" evidence="2">
    <location>
        <begin position="27"/>
        <end position="44"/>
    </location>
</feature>
<protein>
    <recommendedName>
        <fullName evidence="5">DUF3099 domain-containing protein</fullName>
    </recommendedName>
</protein>
<gene>
    <name evidence="3" type="ORF">Bravens_01197</name>
</gene>
<keyword evidence="2" id="KW-1133">Transmembrane helix</keyword>
<keyword evidence="2" id="KW-0472">Membrane</keyword>
<comment type="caution">
    <text evidence="3">The sequence shown here is derived from an EMBL/GenBank/DDBJ whole genome shotgun (WGS) entry which is preliminary data.</text>
</comment>
<dbReference type="Pfam" id="PF11298">
    <property type="entry name" value="DUF3099"/>
    <property type="match status" value="1"/>
</dbReference>
<evidence type="ECO:0000313" key="4">
    <source>
        <dbReference type="Proteomes" id="UP000243589"/>
    </source>
</evidence>
<evidence type="ECO:0008006" key="5">
    <source>
        <dbReference type="Google" id="ProtNLM"/>
    </source>
</evidence>
<accession>A0A150H932</accession>
<evidence type="ECO:0000256" key="1">
    <source>
        <dbReference type="SAM" id="MobiDB-lite"/>
    </source>
</evidence>
<keyword evidence="4" id="KW-1185">Reference proteome</keyword>